<reference evidence="16" key="2">
    <citation type="submission" date="2015-02" db="UniProtKB">
        <authorList>
            <consortium name="EnsemblMetazoa"/>
        </authorList>
    </citation>
    <scope>IDENTIFICATION</scope>
</reference>
<evidence type="ECO:0000259" key="14">
    <source>
        <dbReference type="Pfam" id="PF20718"/>
    </source>
</evidence>
<evidence type="ECO:0000256" key="3">
    <source>
        <dbReference type="ARBA" id="ARBA00019614"/>
    </source>
</evidence>
<comment type="subunit">
    <text evidence="12">Component of the Mediator complex.</text>
</comment>
<dbReference type="InterPro" id="IPR015943">
    <property type="entry name" value="WD40/YVTN_repeat-like_dom_sf"/>
</dbReference>
<evidence type="ECO:0000256" key="2">
    <source>
        <dbReference type="ARBA" id="ARBA00006543"/>
    </source>
</evidence>
<comment type="function">
    <text evidence="12">Component of the Mediator complex, a coactivator involved in the regulated transcription of nearly all RNA polymerase II-dependent genes. Mediator functions as a bridge to convey information from gene-specific regulatory proteins to the basal RNA polymerase II transcription machinery. Mediator is recruited to promoters by direct interactions with regulatory proteins and serves as a scaffold for the assembly of a functional preinitiation complex with RNA polymerase II and the general transcription factors.</text>
</comment>
<evidence type="ECO:0000256" key="9">
    <source>
        <dbReference type="ARBA" id="ARBA00023242"/>
    </source>
</evidence>
<dbReference type="EnsemblMetazoa" id="SMAR003748-RA">
    <property type="protein sequence ID" value="SMAR003748-PA"/>
    <property type="gene ID" value="SMAR003748"/>
</dbReference>
<dbReference type="AlphaFoldDB" id="T1IRP9"/>
<dbReference type="PROSITE" id="PS50082">
    <property type="entry name" value="WD_REPEATS_2"/>
    <property type="match status" value="1"/>
</dbReference>
<dbReference type="InterPro" id="IPR048616">
    <property type="entry name" value="MED16_bridge"/>
</dbReference>
<evidence type="ECO:0000259" key="13">
    <source>
        <dbReference type="Pfam" id="PF11635"/>
    </source>
</evidence>
<feature type="domain" description="Mediator complex subunit Med16 N-terminal" evidence="13">
    <location>
        <begin position="117"/>
        <end position="397"/>
    </location>
</feature>
<reference evidence="17" key="1">
    <citation type="submission" date="2011-05" db="EMBL/GenBank/DDBJ databases">
        <authorList>
            <person name="Richards S.R."/>
            <person name="Qu J."/>
            <person name="Jiang H."/>
            <person name="Jhangiani S.N."/>
            <person name="Agravi P."/>
            <person name="Goodspeed R."/>
            <person name="Gross S."/>
            <person name="Mandapat C."/>
            <person name="Jackson L."/>
            <person name="Mathew T."/>
            <person name="Pu L."/>
            <person name="Thornton R."/>
            <person name="Saada N."/>
            <person name="Wilczek-Boney K.B."/>
            <person name="Lee S."/>
            <person name="Kovar C."/>
            <person name="Wu Y."/>
            <person name="Scherer S.E."/>
            <person name="Worley K.C."/>
            <person name="Muzny D.M."/>
            <person name="Gibbs R."/>
        </authorList>
    </citation>
    <scope>NUCLEOTIDE SEQUENCE</scope>
    <source>
        <strain evidence="17">Brora</strain>
    </source>
</reference>
<dbReference type="GO" id="GO:0045893">
    <property type="term" value="P:positive regulation of DNA-templated transcription"/>
    <property type="evidence" value="ECO:0007669"/>
    <property type="project" value="TreeGrafter"/>
</dbReference>
<evidence type="ECO:0000313" key="17">
    <source>
        <dbReference type="Proteomes" id="UP000014500"/>
    </source>
</evidence>
<comment type="similarity">
    <text evidence="2 12">Belongs to the Mediator complex subunit 16 family.</text>
</comment>
<keyword evidence="7 12" id="KW-0010">Activator</keyword>
<dbReference type="OMA" id="EIWQPKE"/>
<dbReference type="InterPro" id="IPR048338">
    <property type="entry name" value="Mediator_Med16"/>
</dbReference>
<dbReference type="HOGENOM" id="CLU_018773_0_0_1"/>
<dbReference type="Gene3D" id="2.130.10.10">
    <property type="entry name" value="YVTN repeat-like/Quinoprotein amine dehydrogenase"/>
    <property type="match status" value="1"/>
</dbReference>
<dbReference type="InterPro" id="IPR011041">
    <property type="entry name" value="Quinoprot_gluc/sorb_DH_b-prop"/>
</dbReference>
<dbReference type="EMBL" id="JH431375">
    <property type="status" value="NOT_ANNOTATED_CDS"/>
    <property type="molecule type" value="Genomic_DNA"/>
</dbReference>
<dbReference type="Pfam" id="PF11635">
    <property type="entry name" value="Med16_N"/>
    <property type="match status" value="1"/>
</dbReference>
<dbReference type="GO" id="GO:0016592">
    <property type="term" value="C:mediator complex"/>
    <property type="evidence" value="ECO:0007669"/>
    <property type="project" value="InterPro"/>
</dbReference>
<dbReference type="Proteomes" id="UP000014500">
    <property type="component" value="Unassembled WGS sequence"/>
</dbReference>
<evidence type="ECO:0000256" key="5">
    <source>
        <dbReference type="ARBA" id="ARBA00022737"/>
    </source>
</evidence>
<evidence type="ECO:0000256" key="6">
    <source>
        <dbReference type="ARBA" id="ARBA00023015"/>
    </source>
</evidence>
<evidence type="ECO:0000259" key="15">
    <source>
        <dbReference type="Pfam" id="PF20719"/>
    </source>
</evidence>
<feature type="repeat" description="WD" evidence="11">
    <location>
        <begin position="71"/>
        <end position="102"/>
    </location>
</feature>
<evidence type="ECO:0000256" key="4">
    <source>
        <dbReference type="ARBA" id="ARBA00022574"/>
    </source>
</evidence>
<evidence type="ECO:0000256" key="12">
    <source>
        <dbReference type="RuleBase" id="RU364149"/>
    </source>
</evidence>
<dbReference type="InterPro" id="IPR001680">
    <property type="entry name" value="WD40_rpt"/>
</dbReference>
<evidence type="ECO:0000256" key="10">
    <source>
        <dbReference type="ARBA" id="ARBA00032015"/>
    </source>
</evidence>
<dbReference type="PhylomeDB" id="T1IRP9"/>
<keyword evidence="9 12" id="KW-0539">Nucleus</keyword>
<feature type="domain" description="Mediator complex subunit 16 C-terminal" evidence="15">
    <location>
        <begin position="750"/>
        <end position="820"/>
    </location>
</feature>
<dbReference type="PANTHER" id="PTHR13224">
    <property type="entry name" value="THYROID HORMONE RECEPTOR-ASSOCIATED PROTEIN-RELATED"/>
    <property type="match status" value="1"/>
</dbReference>
<evidence type="ECO:0000256" key="11">
    <source>
        <dbReference type="PROSITE-ProRule" id="PRU00221"/>
    </source>
</evidence>
<keyword evidence="6 12" id="KW-0805">Transcription regulation</keyword>
<name>T1IRP9_STRMM</name>
<dbReference type="STRING" id="126957.T1IRP9"/>
<sequence>MDLIYSVSRKFSLKSQSNSDWMHEGNAVCVISSRNTIAFTSRTKVDDSVGKSWRCHVYVADLNLPWDVYRALSHNEEITCLEWDTSGSRLLVADKIGQIQIWMMKDYLLNDWFCFSTSQFPGEHILCAAWFHNGKKIVLNNEKKDSPHYTDKFLTVRFGPSIRHTGGRPREGCIAIGATGMICVVLLSMDGTTSTSCDSLGLLRTRLKVVDLCYGKNGDFLIAASDGSMCSAVHCYKVTLKIQQNDSRSAQSDGKSFQDKCVISSQSLPGFYPSCFNTNASERSADKKITHLRFVVREAADAVVVCASGNAGSIIELWELREKQIILNKMFLNTSTDNKLKTVSWQHHASQPSPTQVVALTTPRTSLYDSNPPPSYILAAYRDNSIKCFYRESLQFVFSITINPSLLHREEAGGIKHVRIGTTISDMQLTWTGSTLIALDSLSQIYLYRLSPITDPGGPVSVSYAVALFEYCLITGIDWWDILLGLRAQFIDQVCEKLTDSFNRQLPSQQQYLFFRFLTLKMSLYRCLNSGQNKAGDCSALLMLNAVATAFKSMLRPADLSSQDRGPAENLTVIMSGKPVDNITDVMIHLENKEFIVESATLQSMQQLIQWVADFSLYLLASLPQQTHSLIHFPGCGLINDLKALNTLRELLVIITMWGFIKQSCLPTFTKTSDSLDVLALLFRLLSKALQCGEPDDSLLDECCLLPSQVLIPALTLGVEAKGVTSPALFQNSLPLPFEYCSEPPFMNYRMEVNVVEGAITTNQFYDNVRHTYLGCKPSQYKQCARCSCVSMLKNMPKSTATKAWDQRWARTCPCGGHWKLANG</sequence>
<dbReference type="Pfam" id="PF20718">
    <property type="entry name" value="Med16_bridge"/>
    <property type="match status" value="1"/>
</dbReference>
<evidence type="ECO:0000256" key="7">
    <source>
        <dbReference type="ARBA" id="ARBA00023159"/>
    </source>
</evidence>
<feature type="domain" description="Mediator of RNA polymerase II transcription subunit 16 central helical bridge" evidence="14">
    <location>
        <begin position="468"/>
        <end position="658"/>
    </location>
</feature>
<dbReference type="SUPFAM" id="SSF50952">
    <property type="entry name" value="Soluble quinoprotein glucose dehydrogenase"/>
    <property type="match status" value="1"/>
</dbReference>
<keyword evidence="17" id="KW-1185">Reference proteome</keyword>
<dbReference type="Pfam" id="PF20719">
    <property type="entry name" value="Med16_C"/>
    <property type="match status" value="1"/>
</dbReference>
<evidence type="ECO:0000256" key="1">
    <source>
        <dbReference type="ARBA" id="ARBA00004123"/>
    </source>
</evidence>
<organism evidence="16 17">
    <name type="scientific">Strigamia maritima</name>
    <name type="common">European centipede</name>
    <name type="synonym">Geophilus maritimus</name>
    <dbReference type="NCBI Taxonomy" id="126957"/>
    <lineage>
        <taxon>Eukaryota</taxon>
        <taxon>Metazoa</taxon>
        <taxon>Ecdysozoa</taxon>
        <taxon>Arthropoda</taxon>
        <taxon>Myriapoda</taxon>
        <taxon>Chilopoda</taxon>
        <taxon>Pleurostigmophora</taxon>
        <taxon>Geophilomorpha</taxon>
        <taxon>Linotaeniidae</taxon>
        <taxon>Strigamia</taxon>
    </lineage>
</organism>
<keyword evidence="8 12" id="KW-0804">Transcription</keyword>
<comment type="subcellular location">
    <subcellularLocation>
        <location evidence="1 12">Nucleus</location>
    </subcellularLocation>
</comment>
<dbReference type="PANTHER" id="PTHR13224:SF6">
    <property type="entry name" value="MEDIATOR OF RNA POLYMERASE II TRANSCRIPTION SUBUNIT 16"/>
    <property type="match status" value="1"/>
</dbReference>
<accession>T1IRP9</accession>
<dbReference type="eggNOG" id="ENOG502QQ3H">
    <property type="taxonomic scope" value="Eukaryota"/>
</dbReference>
<proteinExistence type="inferred from homology"/>
<evidence type="ECO:0000313" key="16">
    <source>
        <dbReference type="EnsemblMetazoa" id="SMAR003748-PA"/>
    </source>
</evidence>
<protein>
    <recommendedName>
        <fullName evidence="3 12">Mediator of RNA polymerase II transcription subunit 16</fullName>
    </recommendedName>
    <alternativeName>
        <fullName evidence="10 12">Mediator complex subunit 16</fullName>
    </alternativeName>
</protein>
<evidence type="ECO:0000256" key="8">
    <source>
        <dbReference type="ARBA" id="ARBA00023163"/>
    </source>
</evidence>
<keyword evidence="4 11" id="KW-0853">WD repeat</keyword>
<gene>
    <name evidence="12" type="primary">MED16</name>
</gene>
<dbReference type="InterPro" id="IPR021665">
    <property type="entry name" value="Mediator_Med16_N"/>
</dbReference>
<dbReference type="InterPro" id="IPR048339">
    <property type="entry name" value="Mediator_Med16_C"/>
</dbReference>
<keyword evidence="5" id="KW-0677">Repeat</keyword>